<feature type="domain" description="Expansin-like EG45" evidence="5">
    <location>
        <begin position="26"/>
        <end position="134"/>
    </location>
</feature>
<dbReference type="InterPro" id="IPR036749">
    <property type="entry name" value="Expansin_CBD_sf"/>
</dbReference>
<dbReference type="InterPro" id="IPR007112">
    <property type="entry name" value="Expansin/allergen_DPBB_dom"/>
</dbReference>
<feature type="region of interest" description="Disordered" evidence="2">
    <location>
        <begin position="326"/>
        <end position="352"/>
    </location>
</feature>
<feature type="transmembrane region" description="Helical" evidence="3">
    <location>
        <begin position="364"/>
        <end position="386"/>
    </location>
</feature>
<evidence type="ECO:0000313" key="7">
    <source>
        <dbReference type="Proteomes" id="UP001162029"/>
    </source>
</evidence>
<dbReference type="InterPro" id="IPR051477">
    <property type="entry name" value="Expansin_CellWall"/>
</dbReference>
<keyword evidence="1 4" id="KW-0732">Signal</keyword>
<comment type="caution">
    <text evidence="6">The sequence shown here is derived from an EMBL/GenBank/DDBJ whole genome shotgun (WGS) entry which is preliminary data.</text>
</comment>
<dbReference type="Pfam" id="PF03330">
    <property type="entry name" value="DPBB_1"/>
    <property type="match status" value="1"/>
</dbReference>
<evidence type="ECO:0000256" key="3">
    <source>
        <dbReference type="SAM" id="Phobius"/>
    </source>
</evidence>
<feature type="signal peptide" evidence="4">
    <location>
        <begin position="1"/>
        <end position="18"/>
    </location>
</feature>
<feature type="compositionally biased region" description="Low complexity" evidence="2">
    <location>
        <begin position="223"/>
        <end position="233"/>
    </location>
</feature>
<dbReference type="Gene3D" id="2.40.40.10">
    <property type="entry name" value="RlpA-like domain"/>
    <property type="match status" value="1"/>
</dbReference>
<dbReference type="Proteomes" id="UP001162029">
    <property type="component" value="Unassembled WGS sequence"/>
</dbReference>
<dbReference type="InterPro" id="IPR036908">
    <property type="entry name" value="RlpA-like_sf"/>
</dbReference>
<feature type="chain" id="PRO_5043841293" description="Expansin-like EG45 domain-containing protein" evidence="4">
    <location>
        <begin position="19"/>
        <end position="422"/>
    </location>
</feature>
<dbReference type="Gene3D" id="2.60.40.760">
    <property type="entry name" value="Expansin, cellulose-binding-like domain"/>
    <property type="match status" value="1"/>
</dbReference>
<dbReference type="InterPro" id="IPR009009">
    <property type="entry name" value="RlpA-like_DPBB"/>
</dbReference>
<protein>
    <recommendedName>
        <fullName evidence="5">Expansin-like EG45 domain-containing protein</fullName>
    </recommendedName>
</protein>
<dbReference type="AlphaFoldDB" id="A0AAV0TVC4"/>
<dbReference type="SUPFAM" id="SSF50685">
    <property type="entry name" value="Barwin-like endoglucanases"/>
    <property type="match status" value="1"/>
</dbReference>
<evidence type="ECO:0000259" key="5">
    <source>
        <dbReference type="PROSITE" id="PS50842"/>
    </source>
</evidence>
<dbReference type="PANTHER" id="PTHR31836">
    <property type="match status" value="1"/>
</dbReference>
<evidence type="ECO:0000256" key="1">
    <source>
        <dbReference type="ARBA" id="ARBA00022729"/>
    </source>
</evidence>
<feature type="region of interest" description="Disordered" evidence="2">
    <location>
        <begin position="223"/>
        <end position="299"/>
    </location>
</feature>
<evidence type="ECO:0000256" key="4">
    <source>
        <dbReference type="SAM" id="SignalP"/>
    </source>
</evidence>
<reference evidence="6" key="1">
    <citation type="submission" date="2022-12" db="EMBL/GenBank/DDBJ databases">
        <authorList>
            <person name="Webb A."/>
        </authorList>
    </citation>
    <scope>NUCLEOTIDE SEQUENCE</scope>
    <source>
        <strain evidence="6">Pd1</strain>
    </source>
</reference>
<sequence>MFRQISLLTMIMPAMAFAGDSDYFHGDATAYTLGQVSAGNCNFMYDPGVGHNYAALNSEQWDSTRNCGRCAEVSCNDSRCSKKSSTIVYIVDKCPECAKGSLDLSPTVFKQLTGSDSSRYTIQWKFVTCPVTGNINYCAKNGSSSSWLAVQPANHANGVVSMKIVNQEATMVDSCYYFLLKGGANVNISAVDIEITSVAGETITETLSLASDNCTVGTANFKTSTTQSTSQTPPAIPPTPISASVPTTPVATAPAVKTDTPITTMSSYTSTNGDSSQTEVTNPFGSLKTNSSSDSGAKYKSGSVIAASESGSEVKILQSSEVGVEKISSVQQEDESESSKQPAASDVEHVTTKANSKSLKTSTVVVAFIVLAVVCGIAFAIVVFGVKKKKLNDKRIDRDMAMMRSFDTFSSPVRFDETIAKV</sequence>
<gene>
    <name evidence="6" type="ORF">PDE001_LOCUS3955</name>
</gene>
<dbReference type="PANTHER" id="PTHR31836:SF21">
    <property type="entry name" value="EXPANSIN-LIKE PROTEIN 7"/>
    <property type="match status" value="1"/>
</dbReference>
<proteinExistence type="predicted"/>
<evidence type="ECO:0000313" key="6">
    <source>
        <dbReference type="EMBL" id="CAI5728121.1"/>
    </source>
</evidence>
<organism evidence="6 7">
    <name type="scientific">Peronospora destructor</name>
    <dbReference type="NCBI Taxonomy" id="86335"/>
    <lineage>
        <taxon>Eukaryota</taxon>
        <taxon>Sar</taxon>
        <taxon>Stramenopiles</taxon>
        <taxon>Oomycota</taxon>
        <taxon>Peronosporomycetes</taxon>
        <taxon>Peronosporales</taxon>
        <taxon>Peronosporaceae</taxon>
        <taxon>Peronospora</taxon>
    </lineage>
</organism>
<keyword evidence="3" id="KW-1133">Transmembrane helix</keyword>
<feature type="compositionally biased region" description="Low complexity" evidence="2">
    <location>
        <begin position="241"/>
        <end position="256"/>
    </location>
</feature>
<dbReference type="InterPro" id="IPR049818">
    <property type="entry name" value="Expansin_EXLX1-like"/>
</dbReference>
<dbReference type="PROSITE" id="PS50842">
    <property type="entry name" value="EXPANSIN_EG45"/>
    <property type="match status" value="1"/>
</dbReference>
<dbReference type="CDD" id="cd22271">
    <property type="entry name" value="DPBB_EXP_N-like"/>
    <property type="match status" value="1"/>
</dbReference>
<keyword evidence="7" id="KW-1185">Reference proteome</keyword>
<keyword evidence="3" id="KW-0812">Transmembrane</keyword>
<dbReference type="EMBL" id="CANTFM010000691">
    <property type="protein sequence ID" value="CAI5728121.1"/>
    <property type="molecule type" value="Genomic_DNA"/>
</dbReference>
<keyword evidence="3" id="KW-0472">Membrane</keyword>
<name>A0AAV0TVC4_9STRA</name>
<feature type="compositionally biased region" description="Polar residues" evidence="2">
    <location>
        <begin position="260"/>
        <end position="295"/>
    </location>
</feature>
<dbReference type="NCBIfam" id="NF041144">
    <property type="entry name" value="expansin_EXLX1"/>
    <property type="match status" value="1"/>
</dbReference>
<accession>A0AAV0TVC4</accession>
<evidence type="ECO:0000256" key="2">
    <source>
        <dbReference type="SAM" id="MobiDB-lite"/>
    </source>
</evidence>